<dbReference type="OrthoDB" id="9804819at2"/>
<dbReference type="AlphaFoldDB" id="A0A2Z2KAT1"/>
<dbReference type="InterPro" id="IPR003439">
    <property type="entry name" value="ABC_transporter-like_ATP-bd"/>
</dbReference>
<proteinExistence type="inferred from homology"/>
<evidence type="ECO:0000256" key="3">
    <source>
        <dbReference type="ARBA" id="ARBA00022741"/>
    </source>
</evidence>
<evidence type="ECO:0000256" key="4">
    <source>
        <dbReference type="ARBA" id="ARBA00022840"/>
    </source>
</evidence>
<evidence type="ECO:0000313" key="6">
    <source>
        <dbReference type="EMBL" id="ASA20030.1"/>
    </source>
</evidence>
<keyword evidence="4" id="KW-0067">ATP-binding</keyword>
<dbReference type="KEGG" id="pdh:B9T62_03980"/>
<dbReference type="PANTHER" id="PTHR43335">
    <property type="entry name" value="ABC TRANSPORTER, ATP-BINDING PROTEIN"/>
    <property type="match status" value="1"/>
</dbReference>
<keyword evidence="2" id="KW-0813">Transport</keyword>
<comment type="similarity">
    <text evidence="1">Belongs to the ABC transporter superfamily.</text>
</comment>
<evidence type="ECO:0000256" key="2">
    <source>
        <dbReference type="ARBA" id="ARBA00022448"/>
    </source>
</evidence>
<dbReference type="InterPro" id="IPR027417">
    <property type="entry name" value="P-loop_NTPase"/>
</dbReference>
<gene>
    <name evidence="6" type="ORF">B9T62_03980</name>
</gene>
<sequence length="248" mass="27708">MAEGKHFPVLELKGVTKQMNQKKLVNNLSFSLQQGDIYGFLGPNGSGKTTTLRMITRLIFPTSGEIFINGYSVERDYRKALSVVGSIIENPAFYLDLTAKQNLKLSAELSDTKIGGARIDEVLEIVHLSDVKNDKIKTFSLGMKQRLGFANALLCRPAIIILDEPTNGVDPAGLREMKELIKRLSQQENITFLISSHMLREMQDLCNRVTIIQKGSLVETGLVNELLKDYGVDNLEDLFFACVQEARQ</sequence>
<dbReference type="PANTHER" id="PTHR43335:SF4">
    <property type="entry name" value="ABC TRANSPORTER, ATP-BINDING PROTEIN"/>
    <property type="match status" value="1"/>
</dbReference>
<keyword evidence="3" id="KW-0547">Nucleotide-binding</keyword>
<dbReference type="RefSeq" id="WP_087914053.1">
    <property type="nucleotide sequence ID" value="NZ_CP021780.1"/>
</dbReference>
<evidence type="ECO:0000256" key="1">
    <source>
        <dbReference type="ARBA" id="ARBA00005417"/>
    </source>
</evidence>
<dbReference type="EMBL" id="CP021780">
    <property type="protein sequence ID" value="ASA20030.1"/>
    <property type="molecule type" value="Genomic_DNA"/>
</dbReference>
<feature type="domain" description="ABC transporter" evidence="5">
    <location>
        <begin position="10"/>
        <end position="239"/>
    </location>
</feature>
<name>A0A2Z2KAT1_9BACL</name>
<dbReference type="Gene3D" id="3.40.50.300">
    <property type="entry name" value="P-loop containing nucleotide triphosphate hydrolases"/>
    <property type="match status" value="1"/>
</dbReference>
<dbReference type="Pfam" id="PF00005">
    <property type="entry name" value="ABC_tran"/>
    <property type="match status" value="1"/>
</dbReference>
<dbReference type="InterPro" id="IPR003593">
    <property type="entry name" value="AAA+_ATPase"/>
</dbReference>
<dbReference type="SUPFAM" id="SSF52540">
    <property type="entry name" value="P-loop containing nucleoside triphosphate hydrolases"/>
    <property type="match status" value="1"/>
</dbReference>
<dbReference type="SMART" id="SM00382">
    <property type="entry name" value="AAA"/>
    <property type="match status" value="1"/>
</dbReference>
<dbReference type="PROSITE" id="PS00211">
    <property type="entry name" value="ABC_TRANSPORTER_1"/>
    <property type="match status" value="1"/>
</dbReference>
<evidence type="ECO:0000313" key="7">
    <source>
        <dbReference type="Proteomes" id="UP000249890"/>
    </source>
</evidence>
<dbReference type="GO" id="GO:0016887">
    <property type="term" value="F:ATP hydrolysis activity"/>
    <property type="evidence" value="ECO:0007669"/>
    <property type="project" value="InterPro"/>
</dbReference>
<dbReference type="Proteomes" id="UP000249890">
    <property type="component" value="Chromosome"/>
</dbReference>
<protein>
    <submittedName>
        <fullName evidence="6">ABC transporter</fullName>
    </submittedName>
</protein>
<dbReference type="PROSITE" id="PS50893">
    <property type="entry name" value="ABC_TRANSPORTER_2"/>
    <property type="match status" value="1"/>
</dbReference>
<keyword evidence="7" id="KW-1185">Reference proteome</keyword>
<dbReference type="InterPro" id="IPR017871">
    <property type="entry name" value="ABC_transporter-like_CS"/>
</dbReference>
<evidence type="ECO:0000259" key="5">
    <source>
        <dbReference type="PROSITE" id="PS50893"/>
    </source>
</evidence>
<accession>A0A2Z2KAT1</accession>
<reference evidence="6 7" key="1">
    <citation type="submission" date="2017-06" db="EMBL/GenBank/DDBJ databases">
        <title>Complete genome sequence of Paenibacillus donghaensis KCTC 13049T isolated from East Sea sediment, South Korea.</title>
        <authorList>
            <person name="Jung B.K."/>
            <person name="Hong S.-J."/>
            <person name="Shin J.-H."/>
        </authorList>
    </citation>
    <scope>NUCLEOTIDE SEQUENCE [LARGE SCALE GENOMIC DNA]</scope>
    <source>
        <strain evidence="6 7">KCTC 13049</strain>
    </source>
</reference>
<dbReference type="GO" id="GO:0005524">
    <property type="term" value="F:ATP binding"/>
    <property type="evidence" value="ECO:0007669"/>
    <property type="project" value="UniProtKB-KW"/>
</dbReference>
<organism evidence="6 7">
    <name type="scientific">Paenibacillus donghaensis</name>
    <dbReference type="NCBI Taxonomy" id="414771"/>
    <lineage>
        <taxon>Bacteria</taxon>
        <taxon>Bacillati</taxon>
        <taxon>Bacillota</taxon>
        <taxon>Bacilli</taxon>
        <taxon>Bacillales</taxon>
        <taxon>Paenibacillaceae</taxon>
        <taxon>Paenibacillus</taxon>
    </lineage>
</organism>